<feature type="compositionally biased region" description="Polar residues" evidence="1">
    <location>
        <begin position="48"/>
        <end position="68"/>
    </location>
</feature>
<reference evidence="3" key="1">
    <citation type="submission" date="2021-02" db="EMBL/GenBank/DDBJ databases">
        <authorList>
            <person name="Nowell W R."/>
        </authorList>
    </citation>
    <scope>NUCLEOTIDE SEQUENCE</scope>
</reference>
<gene>
    <name evidence="3" type="ORF">JXQ802_LOCUS49755</name>
    <name evidence="2" type="ORF">PYM288_LOCUS33628</name>
</gene>
<dbReference type="Proteomes" id="UP000663854">
    <property type="component" value="Unassembled WGS sequence"/>
</dbReference>
<dbReference type="EMBL" id="CAJNOL010006107">
    <property type="protein sequence ID" value="CAF1614088.1"/>
    <property type="molecule type" value="Genomic_DNA"/>
</dbReference>
<evidence type="ECO:0000256" key="1">
    <source>
        <dbReference type="SAM" id="MobiDB-lite"/>
    </source>
</evidence>
<evidence type="ECO:0000313" key="3">
    <source>
        <dbReference type="EMBL" id="CAF1614088.1"/>
    </source>
</evidence>
<evidence type="ECO:0000313" key="2">
    <source>
        <dbReference type="EMBL" id="CAF1376430.1"/>
    </source>
</evidence>
<feature type="region of interest" description="Disordered" evidence="1">
    <location>
        <begin position="10"/>
        <end position="68"/>
    </location>
</feature>
<accession>A0A816BUF6</accession>
<protein>
    <submittedName>
        <fullName evidence="3">Uncharacterized protein</fullName>
    </submittedName>
</protein>
<dbReference type="AlphaFoldDB" id="A0A816BUF6"/>
<keyword evidence="4" id="KW-1185">Reference proteome</keyword>
<feature type="non-terminal residue" evidence="3">
    <location>
        <position position="1"/>
    </location>
</feature>
<sequence length="68" mass="7053">LTYFRCVVRMRPAFAGPGSAGSRWKPTQDPGKLAPSSNTGGNRPGGTDANSTSKDGNAQQNTGGDKKE</sequence>
<dbReference type="Proteomes" id="UP000663870">
    <property type="component" value="Unassembled WGS sequence"/>
</dbReference>
<dbReference type="EMBL" id="CAJNOH010004661">
    <property type="protein sequence ID" value="CAF1376430.1"/>
    <property type="molecule type" value="Genomic_DNA"/>
</dbReference>
<comment type="caution">
    <text evidence="3">The sequence shown here is derived from an EMBL/GenBank/DDBJ whole genome shotgun (WGS) entry which is preliminary data.</text>
</comment>
<name>A0A816BUF6_9BILA</name>
<evidence type="ECO:0000313" key="4">
    <source>
        <dbReference type="Proteomes" id="UP000663870"/>
    </source>
</evidence>
<proteinExistence type="predicted"/>
<organism evidence="3 4">
    <name type="scientific">Rotaria sordida</name>
    <dbReference type="NCBI Taxonomy" id="392033"/>
    <lineage>
        <taxon>Eukaryota</taxon>
        <taxon>Metazoa</taxon>
        <taxon>Spiralia</taxon>
        <taxon>Gnathifera</taxon>
        <taxon>Rotifera</taxon>
        <taxon>Eurotatoria</taxon>
        <taxon>Bdelloidea</taxon>
        <taxon>Philodinida</taxon>
        <taxon>Philodinidae</taxon>
        <taxon>Rotaria</taxon>
    </lineage>
</organism>